<dbReference type="GO" id="GO:0005737">
    <property type="term" value="C:cytoplasm"/>
    <property type="evidence" value="ECO:0007669"/>
    <property type="project" value="UniProtKB-SubCell"/>
</dbReference>
<keyword evidence="9" id="KW-0067">ATP-binding</keyword>
<evidence type="ECO:0000256" key="1">
    <source>
        <dbReference type="ARBA" id="ARBA00004496"/>
    </source>
</evidence>
<keyword evidence="7" id="KW-0548">Nucleotidyltransferase</keyword>
<evidence type="ECO:0000313" key="14">
    <source>
        <dbReference type="EMBL" id="MBB2956894.1"/>
    </source>
</evidence>
<accession>A0A7W4UMS9</accession>
<keyword evidence="15" id="KW-1185">Reference proteome</keyword>
<dbReference type="RefSeq" id="WP_183623352.1">
    <property type="nucleotide sequence ID" value="NZ_JACHWJ010000001.1"/>
</dbReference>
<dbReference type="Pfam" id="PF01300">
    <property type="entry name" value="Sua5_yciO_yrdC"/>
    <property type="match status" value="1"/>
</dbReference>
<evidence type="ECO:0000256" key="7">
    <source>
        <dbReference type="ARBA" id="ARBA00022695"/>
    </source>
</evidence>
<evidence type="ECO:0000256" key="6">
    <source>
        <dbReference type="ARBA" id="ARBA00022694"/>
    </source>
</evidence>
<dbReference type="GO" id="GO:0000049">
    <property type="term" value="F:tRNA binding"/>
    <property type="evidence" value="ECO:0007669"/>
    <property type="project" value="TreeGrafter"/>
</dbReference>
<keyword evidence="4" id="KW-0963">Cytoplasm</keyword>
<organism evidence="14 15">
    <name type="scientific">Pseudoclavibacter helvolus</name>
    <dbReference type="NCBI Taxonomy" id="255205"/>
    <lineage>
        <taxon>Bacteria</taxon>
        <taxon>Bacillati</taxon>
        <taxon>Actinomycetota</taxon>
        <taxon>Actinomycetes</taxon>
        <taxon>Micrococcales</taxon>
        <taxon>Microbacteriaceae</taxon>
        <taxon>Pseudoclavibacter</taxon>
    </lineage>
</organism>
<protein>
    <recommendedName>
        <fullName evidence="10">L-threonylcarbamoyladenylate synthase</fullName>
        <ecNumber evidence="3">2.7.7.87</ecNumber>
    </recommendedName>
    <alternativeName>
        <fullName evidence="10">L-threonylcarbamoyladenylate synthase</fullName>
    </alternativeName>
</protein>
<dbReference type="Proteomes" id="UP000545286">
    <property type="component" value="Unassembled WGS sequence"/>
</dbReference>
<evidence type="ECO:0000256" key="9">
    <source>
        <dbReference type="ARBA" id="ARBA00022840"/>
    </source>
</evidence>
<dbReference type="GO" id="GO:0003725">
    <property type="term" value="F:double-stranded RNA binding"/>
    <property type="evidence" value="ECO:0007669"/>
    <property type="project" value="InterPro"/>
</dbReference>
<comment type="subcellular location">
    <subcellularLocation>
        <location evidence="1">Cytoplasm</location>
    </subcellularLocation>
</comment>
<evidence type="ECO:0000256" key="2">
    <source>
        <dbReference type="ARBA" id="ARBA00007663"/>
    </source>
</evidence>
<dbReference type="SUPFAM" id="SSF55821">
    <property type="entry name" value="YrdC/RibB"/>
    <property type="match status" value="1"/>
</dbReference>
<keyword evidence="8" id="KW-0547">Nucleotide-binding</keyword>
<dbReference type="EC" id="2.7.7.87" evidence="3"/>
<evidence type="ECO:0000256" key="5">
    <source>
        <dbReference type="ARBA" id="ARBA00022679"/>
    </source>
</evidence>
<evidence type="ECO:0000259" key="13">
    <source>
        <dbReference type="PROSITE" id="PS51163"/>
    </source>
</evidence>
<dbReference type="GO" id="GO:0061710">
    <property type="term" value="F:L-threonylcarbamoyladenylate synthase"/>
    <property type="evidence" value="ECO:0007669"/>
    <property type="project" value="UniProtKB-EC"/>
</dbReference>
<dbReference type="InterPro" id="IPR050156">
    <property type="entry name" value="TC-AMP_synthase_SUA5"/>
</dbReference>
<sequence length="295" mass="30347">MGQIYATTDSLDLLAAVRAARTAIASGEVIVMPTDTVYGIAADAFSASAVQRLLDAKGRTRATPPPVLVANHETLDALAENVHPLARELFERFAPGPLTVILQARGSLQLDLGETNGTVALRIPDSRLARELLKETGPLAVSSANKHGEPAATTAEEALEALGEVVGVFLDGGPAGGEPSTIVDATPLTRGEPARIVRQGALSRELIEEVLGDKLAAIDAPEPETVVEPAAGAEAETQTPTRPESAAETAPEPTDTEAIGAAETIGDPEAGAETQGVSDDGAQPSQRPSPAEHES</sequence>
<keyword evidence="5" id="KW-0808">Transferase</keyword>
<evidence type="ECO:0000256" key="3">
    <source>
        <dbReference type="ARBA" id="ARBA00012584"/>
    </source>
</evidence>
<evidence type="ECO:0000256" key="4">
    <source>
        <dbReference type="ARBA" id="ARBA00022490"/>
    </source>
</evidence>
<dbReference type="PANTHER" id="PTHR17490:SF16">
    <property type="entry name" value="THREONYLCARBAMOYL-AMP SYNTHASE"/>
    <property type="match status" value="1"/>
</dbReference>
<gene>
    <name evidence="14" type="ORF">FHX72_001006</name>
</gene>
<dbReference type="GO" id="GO:0005524">
    <property type="term" value="F:ATP binding"/>
    <property type="evidence" value="ECO:0007669"/>
    <property type="project" value="UniProtKB-KW"/>
</dbReference>
<dbReference type="NCBIfam" id="TIGR00057">
    <property type="entry name" value="L-threonylcarbamoyladenylate synthase"/>
    <property type="match status" value="1"/>
</dbReference>
<reference evidence="14 15" key="1">
    <citation type="submission" date="2020-08" db="EMBL/GenBank/DDBJ databases">
        <title>Sequencing the genomes of 1000 actinobacteria strains.</title>
        <authorList>
            <person name="Klenk H.-P."/>
        </authorList>
    </citation>
    <scope>NUCLEOTIDE SEQUENCE [LARGE SCALE GENOMIC DNA]</scope>
    <source>
        <strain evidence="14 15">DSM 20419</strain>
    </source>
</reference>
<dbReference type="PROSITE" id="PS51163">
    <property type="entry name" value="YRDC"/>
    <property type="match status" value="1"/>
</dbReference>
<proteinExistence type="inferred from homology"/>
<evidence type="ECO:0000256" key="12">
    <source>
        <dbReference type="SAM" id="MobiDB-lite"/>
    </source>
</evidence>
<feature type="region of interest" description="Disordered" evidence="12">
    <location>
        <begin position="230"/>
        <end position="295"/>
    </location>
</feature>
<dbReference type="Gene3D" id="3.90.870.10">
    <property type="entry name" value="DHBP synthase"/>
    <property type="match status" value="1"/>
</dbReference>
<evidence type="ECO:0000256" key="10">
    <source>
        <dbReference type="ARBA" id="ARBA00029774"/>
    </source>
</evidence>
<keyword evidence="6" id="KW-0819">tRNA processing</keyword>
<dbReference type="InterPro" id="IPR017945">
    <property type="entry name" value="DHBP_synth_RibB-like_a/b_dom"/>
</dbReference>
<dbReference type="AlphaFoldDB" id="A0A7W4UMS9"/>
<evidence type="ECO:0000313" key="15">
    <source>
        <dbReference type="Proteomes" id="UP000545286"/>
    </source>
</evidence>
<comment type="catalytic activity">
    <reaction evidence="11">
        <text>L-threonine + hydrogencarbonate + ATP = L-threonylcarbamoyladenylate + diphosphate + H2O</text>
        <dbReference type="Rhea" id="RHEA:36407"/>
        <dbReference type="ChEBI" id="CHEBI:15377"/>
        <dbReference type="ChEBI" id="CHEBI:17544"/>
        <dbReference type="ChEBI" id="CHEBI:30616"/>
        <dbReference type="ChEBI" id="CHEBI:33019"/>
        <dbReference type="ChEBI" id="CHEBI:57926"/>
        <dbReference type="ChEBI" id="CHEBI:73682"/>
        <dbReference type="EC" id="2.7.7.87"/>
    </reaction>
</comment>
<dbReference type="EMBL" id="JACHWJ010000001">
    <property type="protein sequence ID" value="MBB2956894.1"/>
    <property type="molecule type" value="Genomic_DNA"/>
</dbReference>
<feature type="domain" description="YrdC-like" evidence="13">
    <location>
        <begin position="14"/>
        <end position="202"/>
    </location>
</feature>
<comment type="caution">
    <text evidence="14">The sequence shown here is derived from an EMBL/GenBank/DDBJ whole genome shotgun (WGS) entry which is preliminary data.</text>
</comment>
<name>A0A7W4UMS9_9MICO</name>
<dbReference type="InterPro" id="IPR006070">
    <property type="entry name" value="Sua5-like_dom"/>
</dbReference>
<dbReference type="PANTHER" id="PTHR17490">
    <property type="entry name" value="SUA5"/>
    <property type="match status" value="1"/>
</dbReference>
<dbReference type="GO" id="GO:0008033">
    <property type="term" value="P:tRNA processing"/>
    <property type="evidence" value="ECO:0007669"/>
    <property type="project" value="UniProtKB-KW"/>
</dbReference>
<dbReference type="GO" id="GO:0006450">
    <property type="term" value="P:regulation of translational fidelity"/>
    <property type="evidence" value="ECO:0007669"/>
    <property type="project" value="TreeGrafter"/>
</dbReference>
<evidence type="ECO:0000256" key="8">
    <source>
        <dbReference type="ARBA" id="ARBA00022741"/>
    </source>
</evidence>
<evidence type="ECO:0000256" key="11">
    <source>
        <dbReference type="ARBA" id="ARBA00048366"/>
    </source>
</evidence>
<comment type="similarity">
    <text evidence="2">Belongs to the SUA5 family.</text>
</comment>